<feature type="transmembrane region" description="Helical" evidence="1">
    <location>
        <begin position="52"/>
        <end position="70"/>
    </location>
</feature>
<sequence>MPYPSIQQIVICPISTLSVMYFVYGIYVLLFGTYIYMMRTSHDQTGERRNKSLYLFLTVALFVLSTILVVNETYYYVHGAIVGFDVIKDEDHDLGERYQNQEDLGESVS</sequence>
<dbReference type="AlphaFoldDB" id="A0AAW0DU22"/>
<feature type="transmembrane region" description="Helical" evidence="1">
    <location>
        <begin position="6"/>
        <end position="31"/>
    </location>
</feature>
<proteinExistence type="predicted"/>
<keyword evidence="1" id="KW-0472">Membrane</keyword>
<organism evidence="2 3">
    <name type="scientific">Paramarasmius palmivorus</name>
    <dbReference type="NCBI Taxonomy" id="297713"/>
    <lineage>
        <taxon>Eukaryota</taxon>
        <taxon>Fungi</taxon>
        <taxon>Dikarya</taxon>
        <taxon>Basidiomycota</taxon>
        <taxon>Agaricomycotina</taxon>
        <taxon>Agaricomycetes</taxon>
        <taxon>Agaricomycetidae</taxon>
        <taxon>Agaricales</taxon>
        <taxon>Marasmiineae</taxon>
        <taxon>Marasmiaceae</taxon>
        <taxon>Paramarasmius</taxon>
    </lineage>
</organism>
<keyword evidence="1" id="KW-1133">Transmembrane helix</keyword>
<name>A0AAW0DU22_9AGAR</name>
<evidence type="ECO:0000313" key="3">
    <source>
        <dbReference type="Proteomes" id="UP001383192"/>
    </source>
</evidence>
<dbReference type="EMBL" id="JAYKXP010000009">
    <property type="protein sequence ID" value="KAK7054282.1"/>
    <property type="molecule type" value="Genomic_DNA"/>
</dbReference>
<comment type="caution">
    <text evidence="2">The sequence shown here is derived from an EMBL/GenBank/DDBJ whole genome shotgun (WGS) entry which is preliminary data.</text>
</comment>
<evidence type="ECO:0000256" key="1">
    <source>
        <dbReference type="SAM" id="Phobius"/>
    </source>
</evidence>
<reference evidence="2 3" key="1">
    <citation type="submission" date="2024-01" db="EMBL/GenBank/DDBJ databases">
        <title>A draft genome for a cacao thread blight-causing isolate of Paramarasmius palmivorus.</title>
        <authorList>
            <person name="Baruah I.K."/>
            <person name="Bukari Y."/>
            <person name="Amoako-Attah I."/>
            <person name="Meinhardt L.W."/>
            <person name="Bailey B.A."/>
            <person name="Cohen S.P."/>
        </authorList>
    </citation>
    <scope>NUCLEOTIDE SEQUENCE [LARGE SCALE GENOMIC DNA]</scope>
    <source>
        <strain evidence="2 3">GH-12</strain>
    </source>
</reference>
<gene>
    <name evidence="2" type="ORF">VNI00_003475</name>
</gene>
<accession>A0AAW0DU22</accession>
<keyword evidence="3" id="KW-1185">Reference proteome</keyword>
<protein>
    <submittedName>
        <fullName evidence="2">Uncharacterized protein</fullName>
    </submittedName>
</protein>
<keyword evidence="1" id="KW-0812">Transmembrane</keyword>
<evidence type="ECO:0000313" key="2">
    <source>
        <dbReference type="EMBL" id="KAK7054282.1"/>
    </source>
</evidence>
<dbReference type="Proteomes" id="UP001383192">
    <property type="component" value="Unassembled WGS sequence"/>
</dbReference>